<evidence type="ECO:0000259" key="4">
    <source>
        <dbReference type="PROSITE" id="PS50234"/>
    </source>
</evidence>
<dbReference type="PANTHER" id="PTHR10579">
    <property type="entry name" value="CALCIUM-ACTIVATED CHLORIDE CHANNEL REGULATOR"/>
    <property type="match status" value="1"/>
</dbReference>
<dbReference type="AlphaFoldDB" id="A0A4P9W8S9"/>
<dbReference type="GO" id="GO:0008270">
    <property type="term" value="F:zinc ion binding"/>
    <property type="evidence" value="ECO:0007669"/>
    <property type="project" value="UniProtKB-KW"/>
</dbReference>
<accession>A0A4P9W8S9</accession>
<dbReference type="Proteomes" id="UP000269721">
    <property type="component" value="Unassembled WGS sequence"/>
</dbReference>
<evidence type="ECO:0000256" key="2">
    <source>
        <dbReference type="SAM" id="MobiDB-lite"/>
    </source>
</evidence>
<dbReference type="SUPFAM" id="SSF53300">
    <property type="entry name" value="vWA-like"/>
    <property type="match status" value="1"/>
</dbReference>
<dbReference type="OrthoDB" id="299997at2759"/>
<dbReference type="Gene3D" id="3.30.40.10">
    <property type="entry name" value="Zinc/RING finger domain, C3HC4 (zinc finger)"/>
    <property type="match status" value="1"/>
</dbReference>
<keyword evidence="1" id="KW-0479">Metal-binding</keyword>
<evidence type="ECO:0000313" key="6">
    <source>
        <dbReference type="Proteomes" id="UP000269721"/>
    </source>
</evidence>
<keyword evidence="1" id="KW-0862">Zinc</keyword>
<keyword evidence="1" id="KW-0863">Zinc-finger</keyword>
<evidence type="ECO:0008006" key="7">
    <source>
        <dbReference type="Google" id="ProtNLM"/>
    </source>
</evidence>
<feature type="compositionally biased region" description="Polar residues" evidence="2">
    <location>
        <begin position="510"/>
        <end position="530"/>
    </location>
</feature>
<dbReference type="SUPFAM" id="SSF57850">
    <property type="entry name" value="RING/U-box"/>
    <property type="match status" value="1"/>
</dbReference>
<dbReference type="InterPro" id="IPR051266">
    <property type="entry name" value="CLCR"/>
</dbReference>
<dbReference type="InterPro" id="IPR036465">
    <property type="entry name" value="vWFA_dom_sf"/>
</dbReference>
<dbReference type="Gene3D" id="3.40.50.410">
    <property type="entry name" value="von Willebrand factor, type A domain"/>
    <property type="match status" value="1"/>
</dbReference>
<gene>
    <name evidence="5" type="ORF">BDK51DRAFT_26072</name>
</gene>
<dbReference type="InterPro" id="IPR013083">
    <property type="entry name" value="Znf_RING/FYVE/PHD"/>
</dbReference>
<organism evidence="5 6">
    <name type="scientific">Blyttiomyces helicus</name>
    <dbReference type="NCBI Taxonomy" id="388810"/>
    <lineage>
        <taxon>Eukaryota</taxon>
        <taxon>Fungi</taxon>
        <taxon>Fungi incertae sedis</taxon>
        <taxon>Chytridiomycota</taxon>
        <taxon>Chytridiomycota incertae sedis</taxon>
        <taxon>Chytridiomycetes</taxon>
        <taxon>Chytridiomycetes incertae sedis</taxon>
        <taxon>Blyttiomyces</taxon>
    </lineage>
</organism>
<keyword evidence="6" id="KW-1185">Reference proteome</keyword>
<name>A0A4P9W8S9_9FUNG</name>
<feature type="compositionally biased region" description="Gly residues" evidence="2">
    <location>
        <begin position="492"/>
        <end position="507"/>
    </location>
</feature>
<evidence type="ECO:0000313" key="5">
    <source>
        <dbReference type="EMBL" id="RKO87873.1"/>
    </source>
</evidence>
<reference evidence="6" key="1">
    <citation type="journal article" date="2018" name="Nat. Microbiol.">
        <title>Leveraging single-cell genomics to expand the fungal tree of life.</title>
        <authorList>
            <person name="Ahrendt S.R."/>
            <person name="Quandt C.A."/>
            <person name="Ciobanu D."/>
            <person name="Clum A."/>
            <person name="Salamov A."/>
            <person name="Andreopoulos B."/>
            <person name="Cheng J.F."/>
            <person name="Woyke T."/>
            <person name="Pelin A."/>
            <person name="Henrissat B."/>
            <person name="Reynolds N.K."/>
            <person name="Benny G.L."/>
            <person name="Smith M.E."/>
            <person name="James T.Y."/>
            <person name="Grigoriev I.V."/>
        </authorList>
    </citation>
    <scope>NUCLEOTIDE SEQUENCE [LARGE SCALE GENOMIC DNA]</scope>
</reference>
<dbReference type="Pfam" id="PF00092">
    <property type="entry name" value="VWA"/>
    <property type="match status" value="1"/>
</dbReference>
<feature type="region of interest" description="Disordered" evidence="2">
    <location>
        <begin position="1"/>
        <end position="21"/>
    </location>
</feature>
<feature type="compositionally biased region" description="Polar residues" evidence="2">
    <location>
        <begin position="554"/>
        <end position="582"/>
    </location>
</feature>
<evidence type="ECO:0000259" key="3">
    <source>
        <dbReference type="PROSITE" id="PS50089"/>
    </source>
</evidence>
<dbReference type="InterPro" id="IPR001841">
    <property type="entry name" value="Znf_RING"/>
</dbReference>
<dbReference type="PROSITE" id="PS50089">
    <property type="entry name" value="ZF_RING_2"/>
    <property type="match status" value="1"/>
</dbReference>
<feature type="domain" description="RING-type" evidence="3">
    <location>
        <begin position="24"/>
        <end position="69"/>
    </location>
</feature>
<protein>
    <recommendedName>
        <fullName evidence="7">VWFA domain-containing protein</fullName>
    </recommendedName>
</protein>
<proteinExistence type="predicted"/>
<sequence length="596" mass="63224">MQDSISPTPGNEADSSSSADEDACPVCYGPLQLRGGVPIINPGCGHELHISCFSDLHLNHIAPKCLICQSRTLSCLLLNRPPANPPTRFAPLPFRRRRSPLWTMSLSLGLLLRTGRMQFSIQILAEYSSVPQVTISNVNVNFLVSIKAPDLPEDPLTADTFRGAWTGTSVDLVVVVDTSGSMAGRPLATVQNTLRHIFTTLDPADRLAIVAFSNAATQITPLWHVIPPNAGKCEAAIAGLRAGCGTLIPAGLRTGIEVLSRRTTSNPNAAILLLSDGQDDRHAGAGGMYDSLIAMARNVGPVYTFGIGRDHDSALLSRLAGSSGSFTYLDNMNVLRDSFSGCLGAIRSTVLTTVAARVGSSADNLDGYIISGGPAKQGMSGEEWAFYIALIKDIDKAMPLVRDSASFLGGGRSITSTFQRTHSGQRAVHSIPACSHSATLYQTPSSLAPQRKSSTLGAYSSQTHYADVRLCAEARPKTEVELAEIQLRIGGQAQGGGSAQDGGGAGGNQRPFSAQASSETKGQNPRSFYQNVHFGSMPAQTPEAPAAVEAPSGRRSTSRAPLATSNQNTPPLPDTTSFSPASRWTPFRKRMYFVCE</sequence>
<dbReference type="EMBL" id="KZ997103">
    <property type="protein sequence ID" value="RKO87873.1"/>
    <property type="molecule type" value="Genomic_DNA"/>
</dbReference>
<feature type="domain" description="VWFA" evidence="4">
    <location>
        <begin position="171"/>
        <end position="350"/>
    </location>
</feature>
<dbReference type="PROSITE" id="PS50234">
    <property type="entry name" value="VWFA"/>
    <property type="match status" value="1"/>
</dbReference>
<feature type="region of interest" description="Disordered" evidence="2">
    <location>
        <begin position="492"/>
        <end position="582"/>
    </location>
</feature>
<evidence type="ECO:0000256" key="1">
    <source>
        <dbReference type="PROSITE-ProRule" id="PRU00175"/>
    </source>
</evidence>
<dbReference type="InterPro" id="IPR002035">
    <property type="entry name" value="VWF_A"/>
</dbReference>
<dbReference type="PANTHER" id="PTHR10579:SF43">
    <property type="entry name" value="ZINC FINGER (C3HC4-TYPE RING FINGER) FAMILY PROTEIN"/>
    <property type="match status" value="1"/>
</dbReference>
<dbReference type="SMART" id="SM00327">
    <property type="entry name" value="VWA"/>
    <property type="match status" value="1"/>
</dbReference>